<dbReference type="AlphaFoldDB" id="A0A9J6FH66"/>
<feature type="region of interest" description="Disordered" evidence="1">
    <location>
        <begin position="415"/>
        <end position="461"/>
    </location>
</feature>
<feature type="region of interest" description="Disordered" evidence="1">
    <location>
        <begin position="281"/>
        <end position="300"/>
    </location>
</feature>
<organism evidence="2 3">
    <name type="scientific">Haemaphysalis longicornis</name>
    <name type="common">Bush tick</name>
    <dbReference type="NCBI Taxonomy" id="44386"/>
    <lineage>
        <taxon>Eukaryota</taxon>
        <taxon>Metazoa</taxon>
        <taxon>Ecdysozoa</taxon>
        <taxon>Arthropoda</taxon>
        <taxon>Chelicerata</taxon>
        <taxon>Arachnida</taxon>
        <taxon>Acari</taxon>
        <taxon>Parasitiformes</taxon>
        <taxon>Ixodida</taxon>
        <taxon>Ixodoidea</taxon>
        <taxon>Ixodidae</taxon>
        <taxon>Haemaphysalinae</taxon>
        <taxon>Haemaphysalis</taxon>
    </lineage>
</organism>
<evidence type="ECO:0000256" key="1">
    <source>
        <dbReference type="SAM" id="MobiDB-lite"/>
    </source>
</evidence>
<proteinExistence type="predicted"/>
<dbReference type="EMBL" id="JABSTR010000001">
    <property type="protein sequence ID" value="KAH9361705.1"/>
    <property type="molecule type" value="Genomic_DNA"/>
</dbReference>
<reference evidence="2 3" key="1">
    <citation type="journal article" date="2020" name="Cell">
        <title>Large-Scale Comparative Analyses of Tick Genomes Elucidate Their Genetic Diversity and Vector Capacities.</title>
        <authorList>
            <consortium name="Tick Genome and Microbiome Consortium (TIGMIC)"/>
            <person name="Jia N."/>
            <person name="Wang J."/>
            <person name="Shi W."/>
            <person name="Du L."/>
            <person name="Sun Y."/>
            <person name="Zhan W."/>
            <person name="Jiang J.F."/>
            <person name="Wang Q."/>
            <person name="Zhang B."/>
            <person name="Ji P."/>
            <person name="Bell-Sakyi L."/>
            <person name="Cui X.M."/>
            <person name="Yuan T.T."/>
            <person name="Jiang B.G."/>
            <person name="Yang W.F."/>
            <person name="Lam T.T."/>
            <person name="Chang Q.C."/>
            <person name="Ding S.J."/>
            <person name="Wang X.J."/>
            <person name="Zhu J.G."/>
            <person name="Ruan X.D."/>
            <person name="Zhao L."/>
            <person name="Wei J.T."/>
            <person name="Ye R.Z."/>
            <person name="Que T.C."/>
            <person name="Du C.H."/>
            <person name="Zhou Y.H."/>
            <person name="Cheng J.X."/>
            <person name="Dai P.F."/>
            <person name="Guo W.B."/>
            <person name="Han X.H."/>
            <person name="Huang E.J."/>
            <person name="Li L.F."/>
            <person name="Wei W."/>
            <person name="Gao Y.C."/>
            <person name="Liu J.Z."/>
            <person name="Shao H.Z."/>
            <person name="Wang X."/>
            <person name="Wang C.C."/>
            <person name="Yang T.C."/>
            <person name="Huo Q.B."/>
            <person name="Li W."/>
            <person name="Chen H.Y."/>
            <person name="Chen S.E."/>
            <person name="Zhou L.G."/>
            <person name="Ni X.B."/>
            <person name="Tian J.H."/>
            <person name="Sheng Y."/>
            <person name="Liu T."/>
            <person name="Pan Y.S."/>
            <person name="Xia L.Y."/>
            <person name="Li J."/>
            <person name="Zhao F."/>
            <person name="Cao W.C."/>
        </authorList>
    </citation>
    <scope>NUCLEOTIDE SEQUENCE [LARGE SCALE GENOMIC DNA]</scope>
    <source>
        <strain evidence="2">HaeL-2018</strain>
    </source>
</reference>
<accession>A0A9J6FH66</accession>
<sequence>MNCQFNTPSTTTGIERAKQRPDQFAPSRSIVGVIFSVLTCGGFFLEPGKWDITSPRSRASSPGDTRADRGKSLLTGIDAPAAGRFPPPPPPFGTRQAQLAEGIAVEGILIITLTSCYVAACLQFAEPRNSASPAHRYSPPGRTSDSKDCPSLLVSLDTFASCTLQSSILFGPGFTISAKGPCHTMSSRRNSTPSPKRGYSRPPVRRVLPTQRGLAGIASAVSRPAVRPGLQGAFAELPAVLSNGRIGGGFPRGKVQVVGGSANGRHDHLPEDHLLRQMLVPPAQRRQQPRRHGRRPGLRPRIGTMAGISHYFQLGSDCWRDAFKNFSVSDLHFDNTVHNNSGIEKSHVGIFQQKPSSRIHLREATFPAVRQRHIWSARFDDVLYAAIPCASPAADASLIAMFLLRSRTPCSQWAGQGPADTLAGRHWSGEGEGGPTERANFPAPTPQIDEEAPNEGGSLLSSLAHSRNEEGSEPFLLPFLPNDELVKSWTQFSH</sequence>
<comment type="caution">
    <text evidence="2">The sequence shown here is derived from an EMBL/GenBank/DDBJ whole genome shotgun (WGS) entry which is preliminary data.</text>
</comment>
<feature type="compositionally biased region" description="Basic residues" evidence="1">
    <location>
        <begin position="287"/>
        <end position="298"/>
    </location>
</feature>
<name>A0A9J6FH66_HAELO</name>
<feature type="compositionally biased region" description="Polar residues" evidence="1">
    <location>
        <begin position="184"/>
        <end position="194"/>
    </location>
</feature>
<feature type="region of interest" description="Disordered" evidence="1">
    <location>
        <begin position="181"/>
        <end position="204"/>
    </location>
</feature>
<dbReference type="VEuPathDB" id="VectorBase:HLOH_063127"/>
<keyword evidence="3" id="KW-1185">Reference proteome</keyword>
<dbReference type="Proteomes" id="UP000821853">
    <property type="component" value="Chromosome 1"/>
</dbReference>
<protein>
    <submittedName>
        <fullName evidence="2">Uncharacterized protein</fullName>
    </submittedName>
</protein>
<evidence type="ECO:0000313" key="2">
    <source>
        <dbReference type="EMBL" id="KAH9361705.1"/>
    </source>
</evidence>
<evidence type="ECO:0000313" key="3">
    <source>
        <dbReference type="Proteomes" id="UP000821853"/>
    </source>
</evidence>
<gene>
    <name evidence="2" type="ORF">HPB48_005142</name>
</gene>